<accession>A0A6J4ILP0</accession>
<sequence>SGIDRLGRAQRLVEPGPIDDVEPLPILALDQPPADKAGEPFHLALECVGYGADLGIAYAGLSLELHNLDDARHCSIFHFGDLLKLICRPATRSTCSYGTYSG</sequence>
<feature type="non-terminal residue" evidence="1">
    <location>
        <position position="1"/>
    </location>
</feature>
<gene>
    <name evidence="1" type="ORF">AVDCRST_MAG26-2003</name>
</gene>
<dbReference type="AlphaFoldDB" id="A0A6J4ILP0"/>
<reference evidence="1" key="1">
    <citation type="submission" date="2020-02" db="EMBL/GenBank/DDBJ databases">
        <authorList>
            <person name="Meier V. D."/>
        </authorList>
    </citation>
    <scope>NUCLEOTIDE SEQUENCE</scope>
    <source>
        <strain evidence="1">AVDCRST_MAG26</strain>
    </source>
</reference>
<proteinExistence type="predicted"/>
<evidence type="ECO:0000313" key="1">
    <source>
        <dbReference type="EMBL" id="CAA9253711.1"/>
    </source>
</evidence>
<organism evidence="1">
    <name type="scientific">uncultured Chloroflexia bacterium</name>
    <dbReference type="NCBI Taxonomy" id="1672391"/>
    <lineage>
        <taxon>Bacteria</taxon>
        <taxon>Bacillati</taxon>
        <taxon>Chloroflexota</taxon>
        <taxon>Chloroflexia</taxon>
        <taxon>environmental samples</taxon>
    </lineage>
</organism>
<protein>
    <submittedName>
        <fullName evidence="1">Uncharacterized protein</fullName>
    </submittedName>
</protein>
<name>A0A6J4ILP0_9CHLR</name>
<dbReference type="EMBL" id="CADCTK010000459">
    <property type="protein sequence ID" value="CAA9253711.1"/>
    <property type="molecule type" value="Genomic_DNA"/>
</dbReference>